<keyword evidence="5 7" id="KW-0472">Membrane</keyword>
<gene>
    <name evidence="9" type="ORF">FGO68_gene13482</name>
</gene>
<feature type="compositionally biased region" description="Low complexity" evidence="6">
    <location>
        <begin position="22"/>
        <end position="32"/>
    </location>
</feature>
<dbReference type="PANTHER" id="PTHR23292">
    <property type="entry name" value="LIPOPOLYSACCHARIDE-INDUCED TUMOR NECROSIS FACTOR-ALPHA FACTOR"/>
    <property type="match status" value="1"/>
</dbReference>
<keyword evidence="7" id="KW-0812">Transmembrane</keyword>
<dbReference type="GO" id="GO:0008270">
    <property type="term" value="F:zinc ion binding"/>
    <property type="evidence" value="ECO:0007669"/>
    <property type="project" value="TreeGrafter"/>
</dbReference>
<comment type="caution">
    <text evidence="9">The sequence shown here is derived from an EMBL/GenBank/DDBJ whole genome shotgun (WGS) entry which is preliminary data.</text>
</comment>
<feature type="region of interest" description="Disordered" evidence="6">
    <location>
        <begin position="1"/>
        <end position="32"/>
    </location>
</feature>
<keyword evidence="10" id="KW-1185">Reference proteome</keyword>
<evidence type="ECO:0000256" key="2">
    <source>
        <dbReference type="ARBA" id="ARBA00005975"/>
    </source>
</evidence>
<dbReference type="PROSITE" id="PS51837">
    <property type="entry name" value="LITAF"/>
    <property type="match status" value="1"/>
</dbReference>
<protein>
    <recommendedName>
        <fullName evidence="8">LITAF domain-containing protein</fullName>
    </recommendedName>
</protein>
<organism evidence="9 10">
    <name type="scientific">Halteria grandinella</name>
    <dbReference type="NCBI Taxonomy" id="5974"/>
    <lineage>
        <taxon>Eukaryota</taxon>
        <taxon>Sar</taxon>
        <taxon>Alveolata</taxon>
        <taxon>Ciliophora</taxon>
        <taxon>Intramacronucleata</taxon>
        <taxon>Spirotrichea</taxon>
        <taxon>Stichotrichia</taxon>
        <taxon>Sporadotrichida</taxon>
        <taxon>Halteriidae</taxon>
        <taxon>Halteria</taxon>
    </lineage>
</organism>
<comment type="subcellular location">
    <subcellularLocation>
        <location evidence="1">Membrane</location>
        <topology evidence="1">Peripheral membrane protein</topology>
    </subcellularLocation>
</comment>
<accession>A0A8J8NJ35</accession>
<dbReference type="GO" id="GO:0016020">
    <property type="term" value="C:membrane"/>
    <property type="evidence" value="ECO:0007669"/>
    <property type="project" value="UniProtKB-SubCell"/>
</dbReference>
<keyword evidence="3" id="KW-0479">Metal-binding</keyword>
<keyword evidence="7" id="KW-1133">Transmembrane helix</keyword>
<dbReference type="Proteomes" id="UP000785679">
    <property type="component" value="Unassembled WGS sequence"/>
</dbReference>
<dbReference type="Pfam" id="PF10601">
    <property type="entry name" value="zf-LITAF-like"/>
    <property type="match status" value="1"/>
</dbReference>
<evidence type="ECO:0000256" key="5">
    <source>
        <dbReference type="ARBA" id="ARBA00023136"/>
    </source>
</evidence>
<dbReference type="SMART" id="SM00714">
    <property type="entry name" value="LITAF"/>
    <property type="match status" value="1"/>
</dbReference>
<evidence type="ECO:0000256" key="4">
    <source>
        <dbReference type="ARBA" id="ARBA00022833"/>
    </source>
</evidence>
<dbReference type="InterPro" id="IPR006629">
    <property type="entry name" value="LITAF"/>
</dbReference>
<dbReference type="InterPro" id="IPR037519">
    <property type="entry name" value="LITAF_fam"/>
</dbReference>
<dbReference type="AlphaFoldDB" id="A0A8J8NJ35"/>
<proteinExistence type="inferred from homology"/>
<evidence type="ECO:0000256" key="7">
    <source>
        <dbReference type="SAM" id="Phobius"/>
    </source>
</evidence>
<evidence type="ECO:0000256" key="3">
    <source>
        <dbReference type="ARBA" id="ARBA00022723"/>
    </source>
</evidence>
<evidence type="ECO:0000313" key="9">
    <source>
        <dbReference type="EMBL" id="TNV75446.1"/>
    </source>
</evidence>
<comment type="similarity">
    <text evidence="2">Belongs to the CDIP1/LITAF family.</text>
</comment>
<dbReference type="EMBL" id="RRYP01015576">
    <property type="protein sequence ID" value="TNV75446.1"/>
    <property type="molecule type" value="Genomic_DNA"/>
</dbReference>
<dbReference type="PANTHER" id="PTHR23292:SF6">
    <property type="entry name" value="FI16602P1-RELATED"/>
    <property type="match status" value="1"/>
</dbReference>
<evidence type="ECO:0000256" key="6">
    <source>
        <dbReference type="SAM" id="MobiDB-lite"/>
    </source>
</evidence>
<evidence type="ECO:0000313" key="10">
    <source>
        <dbReference type="Proteomes" id="UP000785679"/>
    </source>
</evidence>
<feature type="transmembrane region" description="Helical" evidence="7">
    <location>
        <begin position="123"/>
        <end position="142"/>
    </location>
</feature>
<sequence length="170" mass="18612">MQQQPYTPLPPYDQERNPYIPPAGANPYNYNPVQQQQQPYNPYAIPNQNGGYGQQAQVPTSYVQQVPTNVIVVKSSEHNPQLHSLPVYHSGMALSMGPMNIHCGRCGYQGLTSVRRGMGVCTVLWFILCLFFGCVLGAILLICGCCACIDHESTVHVCPSCQTVVASGRP</sequence>
<evidence type="ECO:0000256" key="1">
    <source>
        <dbReference type="ARBA" id="ARBA00004170"/>
    </source>
</evidence>
<evidence type="ECO:0000259" key="8">
    <source>
        <dbReference type="PROSITE" id="PS51837"/>
    </source>
</evidence>
<keyword evidence="4" id="KW-0862">Zinc</keyword>
<reference evidence="9" key="1">
    <citation type="submission" date="2019-06" db="EMBL/GenBank/DDBJ databases">
        <authorList>
            <person name="Zheng W."/>
        </authorList>
    </citation>
    <scope>NUCLEOTIDE SEQUENCE</scope>
    <source>
        <strain evidence="9">QDHG01</strain>
    </source>
</reference>
<name>A0A8J8NJ35_HALGN</name>
<feature type="domain" description="LITAF" evidence="8">
    <location>
        <begin position="82"/>
        <end position="170"/>
    </location>
</feature>